<dbReference type="Proteomes" id="UP000184212">
    <property type="component" value="Unassembled WGS sequence"/>
</dbReference>
<dbReference type="Pfam" id="PF13573">
    <property type="entry name" value="SprB"/>
    <property type="match status" value="2"/>
</dbReference>
<dbReference type="Gene3D" id="2.60.40.740">
    <property type="match status" value="1"/>
</dbReference>
<evidence type="ECO:0000313" key="1">
    <source>
        <dbReference type="EMBL" id="SHH38136.1"/>
    </source>
</evidence>
<keyword evidence="2" id="KW-1185">Reference proteome</keyword>
<sequence length="271" mass="28178">MILRKDPHPYLLFLLLAFAGCTYRTDADLVNCEINHPVIAIDAKTDPTGCNTLDGDITVSATGGAPPYQFKINDGELQTSGTFTQLNGGSFTLSVSDVNGCGSSSTVVLTVASSDLAATYTSQEDNECLSGNGTLTVTATGSNGPFQFKLGTGSFGDTNVFTGLEHGLYTVVVKDSQDCSLSLSASVGRGQTGVSWSADIKPILSTNCAISGCHVSGSQSPDLSDLGSVMNNASLIKARTGSRAMPPDGRSITQEQIDKIACWVDDGVKNN</sequence>
<evidence type="ECO:0000313" key="2">
    <source>
        <dbReference type="Proteomes" id="UP000184212"/>
    </source>
</evidence>
<dbReference type="OrthoDB" id="1524994at2"/>
<dbReference type="AlphaFoldDB" id="A0A1M5SHX0"/>
<dbReference type="EMBL" id="FQWQ01000002">
    <property type="protein sequence ID" value="SHH38136.1"/>
    <property type="molecule type" value="Genomic_DNA"/>
</dbReference>
<gene>
    <name evidence="1" type="ORF">SAMN04488109_3945</name>
</gene>
<accession>A0A1M5SHX0</accession>
<dbReference type="RefSeq" id="WP_084138244.1">
    <property type="nucleotide sequence ID" value="NZ_FQWQ01000002.1"/>
</dbReference>
<dbReference type="PROSITE" id="PS51257">
    <property type="entry name" value="PROKAR_LIPOPROTEIN"/>
    <property type="match status" value="1"/>
</dbReference>
<proteinExistence type="predicted"/>
<dbReference type="InterPro" id="IPR025667">
    <property type="entry name" value="SprB_repeat"/>
</dbReference>
<protein>
    <submittedName>
        <fullName evidence="1">SprB repeat-containing protein</fullName>
    </submittedName>
</protein>
<organism evidence="1 2">
    <name type="scientific">Chryseolinea serpens</name>
    <dbReference type="NCBI Taxonomy" id="947013"/>
    <lineage>
        <taxon>Bacteria</taxon>
        <taxon>Pseudomonadati</taxon>
        <taxon>Bacteroidota</taxon>
        <taxon>Cytophagia</taxon>
        <taxon>Cytophagales</taxon>
        <taxon>Fulvivirgaceae</taxon>
        <taxon>Chryseolinea</taxon>
    </lineage>
</organism>
<dbReference type="STRING" id="947013.SAMN04488109_3945"/>
<name>A0A1M5SHX0_9BACT</name>
<reference evidence="1 2" key="1">
    <citation type="submission" date="2016-11" db="EMBL/GenBank/DDBJ databases">
        <authorList>
            <person name="Jaros S."/>
            <person name="Januszkiewicz K."/>
            <person name="Wedrychowicz H."/>
        </authorList>
    </citation>
    <scope>NUCLEOTIDE SEQUENCE [LARGE SCALE GENOMIC DNA]</scope>
    <source>
        <strain evidence="1 2">DSM 24574</strain>
    </source>
</reference>